<dbReference type="Proteomes" id="UP000321352">
    <property type="component" value="Segment"/>
</dbReference>
<gene>
    <name evidence="1" type="ORF">EO157G_5230</name>
</gene>
<reference evidence="1 2" key="1">
    <citation type="submission" date="2019-07" db="EMBL/GenBank/DDBJ databases">
        <title>Whole genome analysis of E. coli Jumbo phage.</title>
        <authorList>
            <person name="Azam A.H."/>
            <person name="Oishi K."/>
            <person name="Miyanaga K."/>
            <person name="Tanji Y."/>
        </authorList>
    </citation>
    <scope>NUCLEOTIDE SEQUENCE [LARGE SCALE GENOMIC DNA]</scope>
    <source>
        <strain evidence="1 2">SP27</strain>
    </source>
</reference>
<dbReference type="EMBL" id="LC494302">
    <property type="protein sequence ID" value="BBM62112.1"/>
    <property type="molecule type" value="Genomic_DNA"/>
</dbReference>
<protein>
    <submittedName>
        <fullName evidence="1">Uncharacterized protein</fullName>
    </submittedName>
</protein>
<evidence type="ECO:0000313" key="1">
    <source>
        <dbReference type="EMBL" id="BBM62112.1"/>
    </source>
</evidence>
<name>A0A5A4U6M6_9CAUD</name>
<organism evidence="1 2">
    <name type="scientific">Escherichia phage SP27</name>
    <dbReference type="NCBI Taxonomy" id="2495557"/>
    <lineage>
        <taxon>Viruses</taxon>
        <taxon>Duplodnaviria</taxon>
        <taxon>Heunggongvirae</taxon>
        <taxon>Uroviricota</taxon>
        <taxon>Caudoviricetes</taxon>
        <taxon>Asteriusvirus</taxon>
        <taxon>Asteriusvirus PBECO4</taxon>
    </lineage>
</organism>
<evidence type="ECO:0000313" key="2">
    <source>
        <dbReference type="Proteomes" id="UP000321352"/>
    </source>
</evidence>
<proteinExistence type="predicted"/>
<accession>A0A5A4U6M6</accession>
<sequence>MSSAVAITNSGTVPGAAAVLILSSVTEMETPGESRSPAILNPPKIIGYSKYIRIVLFIEGFNCPVLIVYNLCIRINNVHCFFM</sequence>